<keyword evidence="1" id="KW-0238">DNA-binding</keyword>
<name>A0A3Q7G4L4_SOLLC</name>
<evidence type="ECO:0000313" key="3">
    <source>
        <dbReference type="EnsemblPlants" id="Solyc04g053107.1.1"/>
    </source>
</evidence>
<reference evidence="3" key="2">
    <citation type="submission" date="2019-01" db="UniProtKB">
        <authorList>
            <consortium name="EnsemblPlants"/>
        </authorList>
    </citation>
    <scope>IDENTIFICATION</scope>
    <source>
        <strain evidence="3">cv. Heinz 1706</strain>
    </source>
</reference>
<keyword evidence="4" id="KW-1185">Reference proteome</keyword>
<comment type="subcellular location">
    <subcellularLocation>
        <location evidence="1">Nucleus</location>
    </subcellularLocation>
</comment>
<evidence type="ECO:0000313" key="4">
    <source>
        <dbReference type="Proteomes" id="UP000004994"/>
    </source>
</evidence>
<proteinExistence type="predicted"/>
<dbReference type="InterPro" id="IPR039605">
    <property type="entry name" value="AHL"/>
</dbReference>
<sequence>MMQSLLSFTQDIVPKTINLSKQGPMRICVHSATGGIRNVALQESAMGGGIVTYEVVLSSFIPEKEKPESKGDDDAPKDIRIVVVNSFSTKKEKPKSKGDDDDPKGI</sequence>
<dbReference type="Gramene" id="Solyc04g053107.1.1">
    <property type="protein sequence ID" value="Solyc04g053107.1.1"/>
    <property type="gene ID" value="Solyc04g053107.1"/>
</dbReference>
<reference evidence="3" key="1">
    <citation type="journal article" date="2012" name="Nature">
        <title>The tomato genome sequence provides insights into fleshy fruit evolution.</title>
        <authorList>
            <consortium name="Tomato Genome Consortium"/>
        </authorList>
    </citation>
    <scope>NUCLEOTIDE SEQUENCE [LARGE SCALE GENOMIC DNA]</scope>
    <source>
        <strain evidence="3">cv. Heinz 1706</strain>
    </source>
</reference>
<feature type="region of interest" description="Disordered" evidence="2">
    <location>
        <begin position="86"/>
        <end position="106"/>
    </location>
</feature>
<keyword evidence="1" id="KW-0805">Transcription regulation</keyword>
<comment type="domain">
    <text evidence="1">The PPC domain mediates interactions between AHL proteins.</text>
</comment>
<dbReference type="PANTHER" id="PTHR31500">
    <property type="entry name" value="AT-HOOK MOTIF NUCLEAR-LOCALIZED PROTEIN 9"/>
    <property type="match status" value="1"/>
</dbReference>
<evidence type="ECO:0000256" key="1">
    <source>
        <dbReference type="RuleBase" id="RU367031"/>
    </source>
</evidence>
<dbReference type="GO" id="GO:0003680">
    <property type="term" value="F:minor groove of adenine-thymine-rich DNA binding"/>
    <property type="evidence" value="ECO:0007669"/>
    <property type="project" value="UniProtKB-UniRule"/>
</dbReference>
<dbReference type="GO" id="GO:0005634">
    <property type="term" value="C:nucleus"/>
    <property type="evidence" value="ECO:0007669"/>
    <property type="project" value="UniProtKB-SubCell"/>
</dbReference>
<dbReference type="EnsemblPlants" id="Solyc04g053107.1.1">
    <property type="protein sequence ID" value="Solyc04g053107.1.1"/>
    <property type="gene ID" value="Solyc04g053107.1"/>
</dbReference>
<dbReference type="Proteomes" id="UP000004994">
    <property type="component" value="Chromosome 4"/>
</dbReference>
<protein>
    <recommendedName>
        <fullName evidence="1">AT-hook motif nuclear-localized protein</fullName>
    </recommendedName>
</protein>
<dbReference type="InParanoid" id="A0A3Q7G4L4"/>
<accession>A0A3Q7G4L4</accession>
<dbReference type="AlphaFoldDB" id="A0A3Q7G4L4"/>
<dbReference type="PANTHER" id="PTHR31500:SF57">
    <property type="entry name" value="AT-HOOK MOTIF NUCLEAR-LOCALIZED PROTEIN 10"/>
    <property type="match status" value="1"/>
</dbReference>
<evidence type="ECO:0000256" key="2">
    <source>
        <dbReference type="SAM" id="MobiDB-lite"/>
    </source>
</evidence>
<organism evidence="3">
    <name type="scientific">Solanum lycopersicum</name>
    <name type="common">Tomato</name>
    <name type="synonym">Lycopersicon esculentum</name>
    <dbReference type="NCBI Taxonomy" id="4081"/>
    <lineage>
        <taxon>Eukaryota</taxon>
        <taxon>Viridiplantae</taxon>
        <taxon>Streptophyta</taxon>
        <taxon>Embryophyta</taxon>
        <taxon>Tracheophyta</taxon>
        <taxon>Spermatophyta</taxon>
        <taxon>Magnoliopsida</taxon>
        <taxon>eudicotyledons</taxon>
        <taxon>Gunneridae</taxon>
        <taxon>Pentapetalae</taxon>
        <taxon>asterids</taxon>
        <taxon>lamiids</taxon>
        <taxon>Solanales</taxon>
        <taxon>Solanaceae</taxon>
        <taxon>Solanoideae</taxon>
        <taxon>Solaneae</taxon>
        <taxon>Solanum</taxon>
        <taxon>Solanum subgen. Lycopersicon</taxon>
    </lineage>
</organism>
<feature type="compositionally biased region" description="Basic and acidic residues" evidence="2">
    <location>
        <begin position="89"/>
        <end position="106"/>
    </location>
</feature>
<comment type="function">
    <text evidence="1">Transcription factor that specifically binds AT-rich DNA sequences related to the nuclear matrix attachment regions (MARs).</text>
</comment>
<keyword evidence="1" id="KW-0804">Transcription</keyword>
<keyword evidence="1" id="KW-0539">Nucleus</keyword>